<protein>
    <submittedName>
        <fullName evidence="1">Uncharacterized protein</fullName>
    </submittedName>
</protein>
<comment type="caution">
    <text evidence="1">The sequence shown here is derived from an EMBL/GenBank/DDBJ whole genome shotgun (WGS) entry which is preliminary data.</text>
</comment>
<gene>
    <name evidence="1" type="ORF">HLUCCX10_16015</name>
</gene>
<dbReference type="OrthoDB" id="1494671at2"/>
<accession>A0A0P7ZY74</accession>
<organism evidence="1 2">
    <name type="scientific">Algoriphagus marincola HL-49</name>
    <dbReference type="NCBI Taxonomy" id="1305737"/>
    <lineage>
        <taxon>Bacteria</taxon>
        <taxon>Pseudomonadati</taxon>
        <taxon>Bacteroidota</taxon>
        <taxon>Cytophagia</taxon>
        <taxon>Cytophagales</taxon>
        <taxon>Cyclobacteriaceae</taxon>
        <taxon>Algoriphagus</taxon>
    </lineage>
</organism>
<dbReference type="EMBL" id="LJXT01000136">
    <property type="protein sequence ID" value="KPQ09869.1"/>
    <property type="molecule type" value="Genomic_DNA"/>
</dbReference>
<reference evidence="1 2" key="1">
    <citation type="submission" date="2015-09" db="EMBL/GenBank/DDBJ databases">
        <title>Identification and resolution of microdiversity through metagenomic sequencing of parallel consortia.</title>
        <authorList>
            <person name="Nelson W.C."/>
            <person name="Romine M.F."/>
            <person name="Lindemann S.R."/>
        </authorList>
    </citation>
    <scope>NUCLEOTIDE SEQUENCE [LARGE SCALE GENOMIC DNA]</scope>
    <source>
        <strain evidence="1">HL-49</strain>
    </source>
</reference>
<sequence>MNIIYKRLFELSIRHEFFANGKGRNLNLIPTKETQNLLKSGRMLFRDTPNGTLVLYRAKNDLVSPEIDLPRPKTFTFLLQSNDQAFIQTVSDFDKLPRKFSSGDFLHFQNLPAQASTDSSNPESLEHEILDGRRPMRFSSELVLNPNPGTVILQVLDSDGNKISSGQDFNGQAFPVDRNIQAEPDGKVRFEINLNEKKEGLYTIRLRNDLDTTTLWTRDFFLSADPNLSNSLGLVQIRYGNSPDHLYGLQEFYRLQLNRKTSKWTYYIVNQNNRIDLSSSTLIIEDRENPPSSPYSQYQFDQLGSTPHPDIRINDHETVIFRSQVPIPYFERPKLNLELRRNPGNRVLFSHLPNPLRHSPVKTDGGDPISEIYVYI</sequence>
<dbReference type="AlphaFoldDB" id="A0A0P7ZY74"/>
<proteinExistence type="predicted"/>
<evidence type="ECO:0000313" key="1">
    <source>
        <dbReference type="EMBL" id="KPQ09869.1"/>
    </source>
</evidence>
<dbReference type="STRING" id="1305737.GCA_000526355_02672"/>
<dbReference type="Proteomes" id="UP000050421">
    <property type="component" value="Unassembled WGS sequence"/>
</dbReference>
<dbReference type="PATRIC" id="fig|1305737.6.peg.198"/>
<evidence type="ECO:0000313" key="2">
    <source>
        <dbReference type="Proteomes" id="UP000050421"/>
    </source>
</evidence>
<name>A0A0P7ZY74_9BACT</name>